<keyword evidence="3" id="KW-1185">Reference proteome</keyword>
<proteinExistence type="predicted"/>
<sequence>MELLTVTRGAEEMGPVKVDSVIERYIVTVESDMTALIGLPVSERAAKAAVKEQLEYVSNYMQTQAPESDTKRERPGTAVA</sequence>
<gene>
    <name evidence="2" type="ORF">PDE001_LOCUS8307</name>
</gene>
<organism evidence="2 3">
    <name type="scientific">Peronospora destructor</name>
    <dbReference type="NCBI Taxonomy" id="86335"/>
    <lineage>
        <taxon>Eukaryota</taxon>
        <taxon>Sar</taxon>
        <taxon>Stramenopiles</taxon>
        <taxon>Oomycota</taxon>
        <taxon>Peronosporomycetes</taxon>
        <taxon>Peronosporales</taxon>
        <taxon>Peronosporaceae</taxon>
        <taxon>Peronospora</taxon>
    </lineage>
</organism>
<reference evidence="2" key="1">
    <citation type="submission" date="2022-12" db="EMBL/GenBank/DDBJ databases">
        <authorList>
            <person name="Webb A."/>
        </authorList>
    </citation>
    <scope>NUCLEOTIDE SEQUENCE</scope>
    <source>
        <strain evidence="2">Pd1</strain>
    </source>
</reference>
<evidence type="ECO:0000256" key="1">
    <source>
        <dbReference type="SAM" id="MobiDB-lite"/>
    </source>
</evidence>
<name>A0AAV0V0F3_9STRA</name>
<dbReference type="EMBL" id="CANTFM010001724">
    <property type="protein sequence ID" value="CAI5742547.1"/>
    <property type="molecule type" value="Genomic_DNA"/>
</dbReference>
<comment type="caution">
    <text evidence="2">The sequence shown here is derived from an EMBL/GenBank/DDBJ whole genome shotgun (WGS) entry which is preliminary data.</text>
</comment>
<dbReference type="Proteomes" id="UP001162029">
    <property type="component" value="Unassembled WGS sequence"/>
</dbReference>
<dbReference type="AlphaFoldDB" id="A0AAV0V0F3"/>
<evidence type="ECO:0000313" key="3">
    <source>
        <dbReference type="Proteomes" id="UP001162029"/>
    </source>
</evidence>
<feature type="region of interest" description="Disordered" evidence="1">
    <location>
        <begin position="61"/>
        <end position="80"/>
    </location>
</feature>
<accession>A0AAV0V0F3</accession>
<protein>
    <submittedName>
        <fullName evidence="2">Uncharacterized protein</fullName>
    </submittedName>
</protein>
<evidence type="ECO:0000313" key="2">
    <source>
        <dbReference type="EMBL" id="CAI5742547.1"/>
    </source>
</evidence>
<feature type="compositionally biased region" description="Basic and acidic residues" evidence="1">
    <location>
        <begin position="68"/>
        <end position="80"/>
    </location>
</feature>